<dbReference type="InterPro" id="IPR050743">
    <property type="entry name" value="2-oxoacid_DH_E2_comp"/>
</dbReference>
<comment type="caution">
    <text evidence="10">The sequence shown here is derived from an EMBL/GenBank/DDBJ whole genome shotgun (WGS) entry which is preliminary data.</text>
</comment>
<dbReference type="Gene3D" id="2.40.50.100">
    <property type="match status" value="1"/>
</dbReference>
<dbReference type="EC" id="2.3.1.-" evidence="6"/>
<evidence type="ECO:0000313" key="10">
    <source>
        <dbReference type="EMBL" id="GAA5149601.1"/>
    </source>
</evidence>
<accession>A0ABP9PNQ4</accession>
<dbReference type="Proteomes" id="UP001428817">
    <property type="component" value="Unassembled WGS sequence"/>
</dbReference>
<dbReference type="Gene3D" id="4.10.320.10">
    <property type="entry name" value="E3-binding domain"/>
    <property type="match status" value="1"/>
</dbReference>
<evidence type="ECO:0000256" key="6">
    <source>
        <dbReference type="RuleBase" id="RU003423"/>
    </source>
</evidence>
<dbReference type="SUPFAM" id="SSF47005">
    <property type="entry name" value="Peripheral subunit-binding domain of 2-oxo acid dehydrogenase complex"/>
    <property type="match status" value="1"/>
</dbReference>
<dbReference type="PROSITE" id="PS51826">
    <property type="entry name" value="PSBD"/>
    <property type="match status" value="1"/>
</dbReference>
<feature type="region of interest" description="Disordered" evidence="7">
    <location>
        <begin position="158"/>
        <end position="190"/>
    </location>
</feature>
<dbReference type="SUPFAM" id="SSF52777">
    <property type="entry name" value="CoA-dependent acyltransferases"/>
    <property type="match status" value="1"/>
</dbReference>
<evidence type="ECO:0000256" key="3">
    <source>
        <dbReference type="ARBA" id="ARBA00022679"/>
    </source>
</evidence>
<dbReference type="PANTHER" id="PTHR43178">
    <property type="entry name" value="DIHYDROLIPOAMIDE ACETYLTRANSFERASE COMPONENT OF PYRUVATE DEHYDROGENASE COMPLEX"/>
    <property type="match status" value="1"/>
</dbReference>
<evidence type="ECO:0000256" key="5">
    <source>
        <dbReference type="ARBA" id="ARBA00023315"/>
    </source>
</evidence>
<name>A0ABP9PNQ4_9PSEU</name>
<evidence type="ECO:0000259" key="8">
    <source>
        <dbReference type="PROSITE" id="PS50968"/>
    </source>
</evidence>
<keyword evidence="3 6" id="KW-0808">Transferase</keyword>
<dbReference type="InterPro" id="IPR023213">
    <property type="entry name" value="CAT-like_dom_sf"/>
</dbReference>
<dbReference type="InterPro" id="IPR003016">
    <property type="entry name" value="2-oxoA_DH_lipoyl-BS"/>
</dbReference>
<feature type="domain" description="Peripheral subunit-binding (PSBD)" evidence="9">
    <location>
        <begin position="120"/>
        <end position="158"/>
    </location>
</feature>
<dbReference type="Pfam" id="PF00364">
    <property type="entry name" value="Biotin_lipoyl"/>
    <property type="match status" value="1"/>
</dbReference>
<dbReference type="InterPro" id="IPR036625">
    <property type="entry name" value="E3-bd_dom_sf"/>
</dbReference>
<evidence type="ECO:0000256" key="2">
    <source>
        <dbReference type="ARBA" id="ARBA00007317"/>
    </source>
</evidence>
<dbReference type="Pfam" id="PF02817">
    <property type="entry name" value="E3_binding"/>
    <property type="match status" value="1"/>
</dbReference>
<feature type="compositionally biased region" description="Polar residues" evidence="7">
    <location>
        <begin position="170"/>
        <end position="179"/>
    </location>
</feature>
<dbReference type="PANTHER" id="PTHR43178:SF5">
    <property type="entry name" value="LIPOAMIDE ACYLTRANSFERASE COMPONENT OF BRANCHED-CHAIN ALPHA-KETO ACID DEHYDROGENASE COMPLEX, MITOCHONDRIAL"/>
    <property type="match status" value="1"/>
</dbReference>
<gene>
    <name evidence="10" type="ORF">GCM10023321_13740</name>
</gene>
<feature type="region of interest" description="Disordered" evidence="7">
    <location>
        <begin position="87"/>
        <end position="125"/>
    </location>
</feature>
<proteinExistence type="inferred from homology"/>
<comment type="cofactor">
    <cofactor evidence="1 6">
        <name>(R)-lipoate</name>
        <dbReference type="ChEBI" id="CHEBI:83088"/>
    </cofactor>
</comment>
<dbReference type="SUPFAM" id="SSF51230">
    <property type="entry name" value="Single hybrid motif"/>
    <property type="match status" value="1"/>
</dbReference>
<dbReference type="InterPro" id="IPR004167">
    <property type="entry name" value="PSBD"/>
</dbReference>
<dbReference type="InterPro" id="IPR000089">
    <property type="entry name" value="Biotin_lipoyl"/>
</dbReference>
<reference evidence="11" key="1">
    <citation type="journal article" date="2019" name="Int. J. Syst. Evol. Microbiol.">
        <title>The Global Catalogue of Microorganisms (GCM) 10K type strain sequencing project: providing services to taxonomists for standard genome sequencing and annotation.</title>
        <authorList>
            <consortium name="The Broad Institute Genomics Platform"/>
            <consortium name="The Broad Institute Genome Sequencing Center for Infectious Disease"/>
            <person name="Wu L."/>
            <person name="Ma J."/>
        </authorList>
    </citation>
    <scope>NUCLEOTIDE SEQUENCE [LARGE SCALE GENOMIC DNA]</scope>
    <source>
        <strain evidence="11">JCM 18303</strain>
    </source>
</reference>
<dbReference type="RefSeq" id="WP_185062914.1">
    <property type="nucleotide sequence ID" value="NZ_BAABJP010000004.1"/>
</dbReference>
<comment type="similarity">
    <text evidence="2 6">Belongs to the 2-oxoacid dehydrogenase family.</text>
</comment>
<evidence type="ECO:0000313" key="11">
    <source>
        <dbReference type="Proteomes" id="UP001428817"/>
    </source>
</evidence>
<dbReference type="PROSITE" id="PS50968">
    <property type="entry name" value="BIOTINYL_LIPOYL"/>
    <property type="match status" value="1"/>
</dbReference>
<dbReference type="InterPro" id="IPR011053">
    <property type="entry name" value="Single_hybrid_motif"/>
</dbReference>
<protein>
    <recommendedName>
        <fullName evidence="6">Dihydrolipoamide acetyltransferase component of pyruvate dehydrogenase complex</fullName>
        <ecNumber evidence="6">2.3.1.-</ecNumber>
    </recommendedName>
</protein>
<keyword evidence="11" id="KW-1185">Reference proteome</keyword>
<dbReference type="CDD" id="cd06849">
    <property type="entry name" value="lipoyl_domain"/>
    <property type="match status" value="1"/>
</dbReference>
<keyword evidence="4 6" id="KW-0450">Lipoyl</keyword>
<evidence type="ECO:0000259" key="9">
    <source>
        <dbReference type="PROSITE" id="PS51826"/>
    </source>
</evidence>
<keyword evidence="5 6" id="KW-0012">Acyltransferase</keyword>
<dbReference type="InterPro" id="IPR001078">
    <property type="entry name" value="2-oxoacid_DH_actylTfrase"/>
</dbReference>
<dbReference type="Pfam" id="PF00198">
    <property type="entry name" value="2-oxoacid_dh"/>
    <property type="match status" value="1"/>
</dbReference>
<sequence>MTGVRTEEIRDFLLPDLGEGLEDTEIVEWHVAEGDRVELNQALASVETAKAVVEVPSPFAGTVVETLAAVGETLGVGQVLVRIATGSPSPSGTDEPKLLVGYGAQQEARSRRRRSAGRPLAKPPARKLAKELGIELAGLPPGSGPGGAITRADVERAASPVGTPGPSDNGHGSSGSTLSGEKAVPGFRGRYPGEVEQVRGIRKRIITRMERSRRDIPHALCTRDADVTELWRLREVLTARAAADGFPVKITPMAVICRAVLTALRRFPTLNARYDREAGEIRLLEPINLGIAVDTERGLMVPNIKDAHRLTTLQIAERTAELAGRCRSGTATPRDLTGGTFTVDNYGYFGTDDGDPIINAPEAAILGIGTIRERPWVVEGGLAVRRVVAFTLAFDHRVCDGGEAGRFVTYLAELCEEPARILLHG</sequence>
<evidence type="ECO:0000256" key="1">
    <source>
        <dbReference type="ARBA" id="ARBA00001938"/>
    </source>
</evidence>
<evidence type="ECO:0000256" key="4">
    <source>
        <dbReference type="ARBA" id="ARBA00022823"/>
    </source>
</evidence>
<dbReference type="Gene3D" id="3.30.559.10">
    <property type="entry name" value="Chloramphenicol acetyltransferase-like domain"/>
    <property type="match status" value="1"/>
</dbReference>
<dbReference type="EMBL" id="BAABJP010000004">
    <property type="protein sequence ID" value="GAA5149601.1"/>
    <property type="molecule type" value="Genomic_DNA"/>
</dbReference>
<feature type="domain" description="Lipoyl-binding" evidence="8">
    <location>
        <begin position="9"/>
        <end position="84"/>
    </location>
</feature>
<dbReference type="PROSITE" id="PS00189">
    <property type="entry name" value="LIPOYL"/>
    <property type="match status" value="1"/>
</dbReference>
<organism evidence="10 11">
    <name type="scientific">Pseudonocardia eucalypti</name>
    <dbReference type="NCBI Taxonomy" id="648755"/>
    <lineage>
        <taxon>Bacteria</taxon>
        <taxon>Bacillati</taxon>
        <taxon>Actinomycetota</taxon>
        <taxon>Actinomycetes</taxon>
        <taxon>Pseudonocardiales</taxon>
        <taxon>Pseudonocardiaceae</taxon>
        <taxon>Pseudonocardia</taxon>
    </lineage>
</organism>
<evidence type="ECO:0000256" key="7">
    <source>
        <dbReference type="SAM" id="MobiDB-lite"/>
    </source>
</evidence>